<keyword evidence="2" id="KW-0804">Transcription</keyword>
<dbReference type="PANTHER" id="PTHR30363:SF44">
    <property type="entry name" value="AGA OPERON TRANSCRIPTIONAL REPRESSOR-RELATED"/>
    <property type="match status" value="1"/>
</dbReference>
<dbReference type="SMART" id="SM01134">
    <property type="entry name" value="DeoRC"/>
    <property type="match status" value="1"/>
</dbReference>
<dbReference type="RefSeq" id="WP_238210952.1">
    <property type="nucleotide sequence ID" value="NZ_BPUS01000002.1"/>
</dbReference>
<proteinExistence type="predicted"/>
<dbReference type="GO" id="GO:0003700">
    <property type="term" value="F:DNA-binding transcription factor activity"/>
    <property type="evidence" value="ECO:0007669"/>
    <property type="project" value="InterPro"/>
</dbReference>
<dbReference type="SMART" id="SM00420">
    <property type="entry name" value="HTH_DEOR"/>
    <property type="match status" value="1"/>
</dbReference>
<dbReference type="InterPro" id="IPR036388">
    <property type="entry name" value="WH-like_DNA-bd_sf"/>
</dbReference>
<dbReference type="Gene3D" id="1.10.10.10">
    <property type="entry name" value="Winged helix-like DNA-binding domain superfamily/Winged helix DNA-binding domain"/>
    <property type="match status" value="1"/>
</dbReference>
<accession>A0AA37MGZ0</accession>
<dbReference type="InterPro" id="IPR014036">
    <property type="entry name" value="DeoR-like_C"/>
</dbReference>
<dbReference type="InterPro" id="IPR001034">
    <property type="entry name" value="DeoR_HTH"/>
</dbReference>
<dbReference type="InterPro" id="IPR050313">
    <property type="entry name" value="Carb_Metab_HTH_regulators"/>
</dbReference>
<evidence type="ECO:0000313" key="5">
    <source>
        <dbReference type="Proteomes" id="UP001055111"/>
    </source>
</evidence>
<dbReference type="InterPro" id="IPR037171">
    <property type="entry name" value="NagB/RpiA_transferase-like"/>
</dbReference>
<dbReference type="PROSITE" id="PS51000">
    <property type="entry name" value="HTH_DEOR_2"/>
    <property type="match status" value="1"/>
</dbReference>
<evidence type="ECO:0000259" key="3">
    <source>
        <dbReference type="PROSITE" id="PS51000"/>
    </source>
</evidence>
<evidence type="ECO:0000256" key="1">
    <source>
        <dbReference type="ARBA" id="ARBA00023015"/>
    </source>
</evidence>
<dbReference type="Proteomes" id="UP001055111">
    <property type="component" value="Unassembled WGS sequence"/>
</dbReference>
<dbReference type="SUPFAM" id="SSF46785">
    <property type="entry name" value="Winged helix' DNA-binding domain"/>
    <property type="match status" value="1"/>
</dbReference>
<dbReference type="InterPro" id="IPR036390">
    <property type="entry name" value="WH_DNA-bd_sf"/>
</dbReference>
<organism evidence="4 5">
    <name type="scientific">Caballeronia novacaledonica</name>
    <dbReference type="NCBI Taxonomy" id="1544861"/>
    <lineage>
        <taxon>Bacteria</taxon>
        <taxon>Pseudomonadati</taxon>
        <taxon>Pseudomonadota</taxon>
        <taxon>Betaproteobacteria</taxon>
        <taxon>Burkholderiales</taxon>
        <taxon>Burkholderiaceae</taxon>
        <taxon>Caballeronia</taxon>
    </lineage>
</organism>
<evidence type="ECO:0000313" key="4">
    <source>
        <dbReference type="EMBL" id="GJH24523.1"/>
    </source>
</evidence>
<keyword evidence="1" id="KW-0805">Transcription regulation</keyword>
<sequence length="295" mass="32537">MTRFALNFFRFETRLFRDERADESGPMLTNKSSLKRRLQIVELVRKRGEVSVDELSQAFEVSSVTIRSDLTYLEQQRYLLRSFGKARYVAQKAGDDILVPASDAAARKASETLLARFAAERVADSEAVMLGAGEIVHKMIPFLADRANLSLLVQDVTVAQTVQRFLHCEVLLTGGQLEHGSTVMTGPDAEASVGRRAIDLCVLQASGVDRDGNLLTANLALARVAQAARRAARRTIVVAFQPALDERSGEVFASAQEIDTLLIDDGIDPPTMETVMRKGLQLQRRDTGILEFRAS</sequence>
<dbReference type="Pfam" id="PF00455">
    <property type="entry name" value="DeoRC"/>
    <property type="match status" value="1"/>
</dbReference>
<gene>
    <name evidence="4" type="ORF">CBA19CS42_08425</name>
</gene>
<protein>
    <submittedName>
        <fullName evidence="4">DeoR/GlpR transcriptional regulator</fullName>
    </submittedName>
</protein>
<dbReference type="EMBL" id="BPUS01000002">
    <property type="protein sequence ID" value="GJH24523.1"/>
    <property type="molecule type" value="Genomic_DNA"/>
</dbReference>
<feature type="domain" description="HTH deoR-type" evidence="3">
    <location>
        <begin position="33"/>
        <end position="88"/>
    </location>
</feature>
<dbReference type="PANTHER" id="PTHR30363">
    <property type="entry name" value="HTH-TYPE TRANSCRIPTIONAL REGULATOR SRLR-RELATED"/>
    <property type="match status" value="1"/>
</dbReference>
<reference evidence="4" key="1">
    <citation type="submission" date="2022-09" db="EMBL/GenBank/DDBJ databases">
        <title>Isolation and characterization of 3-chlorobenzoate degrading bacteria from soils in Shizuoka.</title>
        <authorList>
            <person name="Ifat A."/>
            <person name="Ogawa N."/>
            <person name="Kimbara K."/>
            <person name="Moriuchi R."/>
            <person name="Dohra H."/>
            <person name="Shintani M."/>
        </authorList>
    </citation>
    <scope>NUCLEOTIDE SEQUENCE</scope>
    <source>
        <strain evidence="4">19CS4-2</strain>
    </source>
</reference>
<dbReference type="Pfam" id="PF08220">
    <property type="entry name" value="HTH_DeoR"/>
    <property type="match status" value="1"/>
</dbReference>
<dbReference type="AlphaFoldDB" id="A0AA37MGZ0"/>
<dbReference type="SUPFAM" id="SSF100950">
    <property type="entry name" value="NagB/RpiA/CoA transferase-like"/>
    <property type="match status" value="1"/>
</dbReference>
<name>A0AA37MGZ0_9BURK</name>
<comment type="caution">
    <text evidence="4">The sequence shown here is derived from an EMBL/GenBank/DDBJ whole genome shotgun (WGS) entry which is preliminary data.</text>
</comment>
<evidence type="ECO:0000256" key="2">
    <source>
        <dbReference type="ARBA" id="ARBA00023163"/>
    </source>
</evidence>